<evidence type="ECO:0000313" key="6">
    <source>
        <dbReference type="EMBL" id="VDN52297.1"/>
    </source>
</evidence>
<comment type="similarity">
    <text evidence="1">Belongs to the tubulin--tyrosine ligase family.</text>
</comment>
<dbReference type="GO" id="GO:0005524">
    <property type="term" value="F:ATP binding"/>
    <property type="evidence" value="ECO:0007669"/>
    <property type="project" value="UniProtKB-KW"/>
</dbReference>
<dbReference type="GO" id="GO:0015631">
    <property type="term" value="F:tubulin binding"/>
    <property type="evidence" value="ECO:0007669"/>
    <property type="project" value="TreeGrafter"/>
</dbReference>
<dbReference type="PROSITE" id="PS51221">
    <property type="entry name" value="TTL"/>
    <property type="match status" value="1"/>
</dbReference>
<dbReference type="PANTHER" id="PTHR12241:SF162">
    <property type="entry name" value="TUBULIN MONOGLUTAMYLASE TTLL4"/>
    <property type="match status" value="1"/>
</dbReference>
<dbReference type="Proteomes" id="UP000038040">
    <property type="component" value="Unplaced"/>
</dbReference>
<dbReference type="GO" id="GO:0036064">
    <property type="term" value="C:ciliary basal body"/>
    <property type="evidence" value="ECO:0007669"/>
    <property type="project" value="TreeGrafter"/>
</dbReference>
<keyword evidence="4" id="KW-0067">ATP-binding</keyword>
<dbReference type="Proteomes" id="UP000274756">
    <property type="component" value="Unassembled WGS sequence"/>
</dbReference>
<dbReference type="PANTHER" id="PTHR12241">
    <property type="entry name" value="TUBULIN POLYGLUTAMYLASE"/>
    <property type="match status" value="1"/>
</dbReference>
<dbReference type="GO" id="GO:0000226">
    <property type="term" value="P:microtubule cytoskeleton organization"/>
    <property type="evidence" value="ECO:0007669"/>
    <property type="project" value="TreeGrafter"/>
</dbReference>
<keyword evidence="5" id="KW-0812">Transmembrane</keyword>
<reference evidence="6 8" key="2">
    <citation type="submission" date="2018-11" db="EMBL/GenBank/DDBJ databases">
        <authorList>
            <consortium name="Pathogen Informatics"/>
        </authorList>
    </citation>
    <scope>NUCLEOTIDE SEQUENCE [LARGE SCALE GENOMIC DNA]</scope>
</reference>
<evidence type="ECO:0000256" key="2">
    <source>
        <dbReference type="ARBA" id="ARBA00022598"/>
    </source>
</evidence>
<dbReference type="GO" id="GO:0070740">
    <property type="term" value="F:tubulin-glutamic acid ligase activity"/>
    <property type="evidence" value="ECO:0007669"/>
    <property type="project" value="TreeGrafter"/>
</dbReference>
<feature type="transmembrane region" description="Helical" evidence="5">
    <location>
        <begin position="184"/>
        <end position="207"/>
    </location>
</feature>
<evidence type="ECO:0000256" key="5">
    <source>
        <dbReference type="SAM" id="Phobius"/>
    </source>
</evidence>
<keyword evidence="2" id="KW-0436">Ligase</keyword>
<dbReference type="EMBL" id="UYYG01000052">
    <property type="protein sequence ID" value="VDN52297.1"/>
    <property type="molecule type" value="Genomic_DNA"/>
</dbReference>
<dbReference type="InterPro" id="IPR004344">
    <property type="entry name" value="TTL/TTLL_fam"/>
</dbReference>
<evidence type="ECO:0000313" key="7">
    <source>
        <dbReference type="Proteomes" id="UP000038040"/>
    </source>
</evidence>
<evidence type="ECO:0000313" key="8">
    <source>
        <dbReference type="Proteomes" id="UP000274756"/>
    </source>
</evidence>
<dbReference type="STRING" id="318479.A0A0N4UKF5"/>
<dbReference type="OrthoDB" id="202825at2759"/>
<proteinExistence type="inferred from homology"/>
<dbReference type="WBParaSite" id="DME_0000819401-mRNA-1">
    <property type="protein sequence ID" value="DME_0000819401-mRNA-1"/>
    <property type="gene ID" value="DME_0000819401"/>
</dbReference>
<dbReference type="AlphaFoldDB" id="A0A0N4UKF5"/>
<evidence type="ECO:0000256" key="1">
    <source>
        <dbReference type="ARBA" id="ARBA00006820"/>
    </source>
</evidence>
<evidence type="ECO:0000256" key="4">
    <source>
        <dbReference type="ARBA" id="ARBA00022840"/>
    </source>
</evidence>
<keyword evidence="8" id="KW-1185">Reference proteome</keyword>
<evidence type="ECO:0000256" key="3">
    <source>
        <dbReference type="ARBA" id="ARBA00022741"/>
    </source>
</evidence>
<dbReference type="Gene3D" id="3.30.470.20">
    <property type="entry name" value="ATP-grasp fold, B domain"/>
    <property type="match status" value="1"/>
</dbReference>
<accession>A0A0N4UKF5</accession>
<reference evidence="9" key="1">
    <citation type="submission" date="2017-02" db="UniProtKB">
        <authorList>
            <consortium name="WormBaseParasite"/>
        </authorList>
    </citation>
    <scope>IDENTIFICATION</scope>
</reference>
<keyword evidence="5" id="KW-0472">Membrane</keyword>
<dbReference type="Pfam" id="PF03133">
    <property type="entry name" value="TTL"/>
    <property type="match status" value="2"/>
</dbReference>
<protein>
    <submittedName>
        <fullName evidence="9">Tubulin tyrosine ligase</fullName>
    </submittedName>
</protein>
<organism evidence="7 9">
    <name type="scientific">Dracunculus medinensis</name>
    <name type="common">Guinea worm</name>
    <dbReference type="NCBI Taxonomy" id="318479"/>
    <lineage>
        <taxon>Eukaryota</taxon>
        <taxon>Metazoa</taxon>
        <taxon>Ecdysozoa</taxon>
        <taxon>Nematoda</taxon>
        <taxon>Chromadorea</taxon>
        <taxon>Rhabditida</taxon>
        <taxon>Spirurina</taxon>
        <taxon>Dracunculoidea</taxon>
        <taxon>Dracunculidae</taxon>
        <taxon>Dracunculus</taxon>
    </lineage>
</organism>
<keyword evidence="5" id="KW-1133">Transmembrane helix</keyword>
<dbReference type="GO" id="GO:0019098">
    <property type="term" value="P:reproductive behavior"/>
    <property type="evidence" value="ECO:0007669"/>
    <property type="project" value="UniProtKB-ARBA"/>
</dbReference>
<evidence type="ECO:0000313" key="9">
    <source>
        <dbReference type="WBParaSite" id="DME_0000819401-mRNA-1"/>
    </source>
</evidence>
<keyword evidence="3" id="KW-0547">Nucleotide-binding</keyword>
<gene>
    <name evidence="6" type="ORF">DME_LOCUS2270</name>
</gene>
<name>A0A0N4UKF5_DRAME</name>
<sequence>MRAFFFFFQVNHFPGAFHMGRKDRLWQHINEMILLWGIDEYQLMPTTYILPSEYAKLKIYLRHSLRDVIVKPVINYAESSLLLEILFYQKVVKKCLSKMLYTFDCASFCYDDDILIDILQPASARGTGITITNQIKEIPEKTSLIAQHYIERPLIINGAKFDLRLYVYITCLDPLRIYFYRDGLVRFASVPYVFLPLAFFLSFFLLMSCEN</sequence>